<accession>A0A0C1FEI9</accession>
<evidence type="ECO:0000313" key="2">
    <source>
        <dbReference type="EMBL" id="KIA90203.1"/>
    </source>
</evidence>
<name>A0A0C1FEI9_9FLAO</name>
<dbReference type="GO" id="GO:0016747">
    <property type="term" value="F:acyltransferase activity, transferring groups other than amino-acyl groups"/>
    <property type="evidence" value="ECO:0007669"/>
    <property type="project" value="InterPro"/>
</dbReference>
<dbReference type="Gene3D" id="3.40.630.30">
    <property type="match status" value="1"/>
</dbReference>
<gene>
    <name evidence="2" type="ORF">OA86_06375</name>
</gene>
<comment type="caution">
    <text evidence="2">The sequence shown here is derived from an EMBL/GenBank/DDBJ whole genome shotgun (WGS) entry which is preliminary data.</text>
</comment>
<dbReference type="Proteomes" id="UP000031473">
    <property type="component" value="Unassembled WGS sequence"/>
</dbReference>
<dbReference type="InterPro" id="IPR000182">
    <property type="entry name" value="GNAT_dom"/>
</dbReference>
<evidence type="ECO:0000313" key="3">
    <source>
        <dbReference type="Proteomes" id="UP000031473"/>
    </source>
</evidence>
<dbReference type="EMBL" id="JSYL01000002">
    <property type="protein sequence ID" value="KIA90203.1"/>
    <property type="molecule type" value="Genomic_DNA"/>
</dbReference>
<feature type="domain" description="N-acetyltransferase" evidence="1">
    <location>
        <begin position="7"/>
        <end position="168"/>
    </location>
</feature>
<evidence type="ECO:0000259" key="1">
    <source>
        <dbReference type="PROSITE" id="PS51186"/>
    </source>
</evidence>
<reference evidence="2 3" key="1">
    <citation type="submission" date="2014-10" db="EMBL/GenBank/DDBJ databases">
        <title>Kaistella jeonii genome.</title>
        <authorList>
            <person name="Clayton J.T."/>
            <person name="Newman J.D."/>
        </authorList>
    </citation>
    <scope>NUCLEOTIDE SEQUENCE [LARGE SCALE GENOMIC DNA]</scope>
    <source>
        <strain evidence="2 3">DSM 17048</strain>
    </source>
</reference>
<dbReference type="RefSeq" id="WP_039350356.1">
    <property type="nucleotide sequence ID" value="NZ_FOLA01000002.1"/>
</dbReference>
<proteinExistence type="predicted"/>
<dbReference type="PROSITE" id="PS51186">
    <property type="entry name" value="GNAT"/>
    <property type="match status" value="1"/>
</dbReference>
<dbReference type="Pfam" id="PF13302">
    <property type="entry name" value="Acetyltransf_3"/>
    <property type="match status" value="1"/>
</dbReference>
<keyword evidence="3" id="KW-1185">Reference proteome</keyword>
<dbReference type="PANTHER" id="PTHR43415">
    <property type="entry name" value="SPERMIDINE N(1)-ACETYLTRANSFERASE"/>
    <property type="match status" value="1"/>
</dbReference>
<dbReference type="OrthoDB" id="9811523at2"/>
<dbReference type="InterPro" id="IPR016181">
    <property type="entry name" value="Acyl_CoA_acyltransferase"/>
</dbReference>
<protein>
    <recommendedName>
        <fullName evidence="1">N-acetyltransferase domain-containing protein</fullName>
    </recommendedName>
</protein>
<sequence>MKTDPNIRIETFFEKDFNTLISWVKDEKELIQFAGPIFSFPLTKEQLSKYLSDSKRHAFKIIHSDTNTTIGHCEAYKTDELNSRLCRILIGDKNFRGKGYGTILTKILTEWSFDNLNTKSVDLNVYDFNTSAIKSYENVGFKITSINETTTQVNNENWKSYKMTVTREKFNEKTRQKTTNS</sequence>
<dbReference type="STRING" id="266749.SAMN05421876_1025"/>
<dbReference type="PANTHER" id="PTHR43415:SF5">
    <property type="entry name" value="ACETYLTRANSFERASE"/>
    <property type="match status" value="1"/>
</dbReference>
<dbReference type="AlphaFoldDB" id="A0A0C1FEI9"/>
<organism evidence="2 3">
    <name type="scientific">Kaistella jeonii</name>
    <dbReference type="NCBI Taxonomy" id="266749"/>
    <lineage>
        <taxon>Bacteria</taxon>
        <taxon>Pseudomonadati</taxon>
        <taxon>Bacteroidota</taxon>
        <taxon>Flavobacteriia</taxon>
        <taxon>Flavobacteriales</taxon>
        <taxon>Weeksellaceae</taxon>
        <taxon>Chryseobacterium group</taxon>
        <taxon>Kaistella</taxon>
    </lineage>
</organism>
<dbReference type="SUPFAM" id="SSF55729">
    <property type="entry name" value="Acyl-CoA N-acyltransferases (Nat)"/>
    <property type="match status" value="1"/>
</dbReference>